<proteinExistence type="inferred from homology"/>
<name>A0A1M5D752_9HYPH</name>
<keyword evidence="3" id="KW-0574">Periplasm</keyword>
<dbReference type="GO" id="GO:0046872">
    <property type="term" value="F:metal ion binding"/>
    <property type="evidence" value="ECO:0007669"/>
    <property type="project" value="UniProtKB-KW"/>
</dbReference>
<feature type="signal peptide" evidence="5">
    <location>
        <begin position="1"/>
        <end position="30"/>
    </location>
</feature>
<feature type="binding site" evidence="4">
    <location>
        <position position="232"/>
    </location>
    <ligand>
        <name>Fe cation</name>
        <dbReference type="ChEBI" id="CHEBI:24875"/>
    </ligand>
</feature>
<protein>
    <submittedName>
        <fullName evidence="6">Iron(III) transport system substrate-binding protein</fullName>
    </submittedName>
</protein>
<reference evidence="6 7" key="1">
    <citation type="submission" date="2016-11" db="EMBL/GenBank/DDBJ databases">
        <authorList>
            <person name="Jaros S."/>
            <person name="Januszkiewicz K."/>
            <person name="Wedrychowicz H."/>
        </authorList>
    </citation>
    <scope>NUCLEOTIDE SEQUENCE [LARGE SCALE GENOMIC DNA]</scope>
    <source>
        <strain evidence="6 7">DSM 19436</strain>
    </source>
</reference>
<dbReference type="InterPro" id="IPR006311">
    <property type="entry name" value="TAT_signal"/>
</dbReference>
<evidence type="ECO:0000256" key="4">
    <source>
        <dbReference type="PIRSR" id="PIRSR002825-1"/>
    </source>
</evidence>
<sequence>MYPVSRRAFLRRAVLGGAALIGSPALVAGAARPARAEGATLAVYNGQHRPPVEALIAAFTAATGIDVSVRHGSSAQLASQLIEEGDHSPADLFWSEESPSLFALSEKGLLAPLKSDTLASVPANYSAKDGTWIGATARCRVVVYNKAAVDPKTLPPSVLDFASEAYADKVAFAPASGAFQQQIMAVMILRGREAALAWLKGLKQYGRVYNSDSAAVEAVEGGDIPIALSNNYYWHALAREIGAEDVQSAIYNIGHGDPGTLITVSGAGVLKSAKNAEAAQRFVAYMVSAEGQAAIVGAIAEYPLRPGVVSPFPLTPFETLDPAPVTPNQLGDAGAALELLREAELA</sequence>
<keyword evidence="4" id="KW-0408">Iron</keyword>
<keyword evidence="2 5" id="KW-0732">Signal</keyword>
<dbReference type="RefSeq" id="WP_073053258.1">
    <property type="nucleotide sequence ID" value="NZ_FQUP01000002.1"/>
</dbReference>
<dbReference type="PANTHER" id="PTHR30006">
    <property type="entry name" value="THIAMINE-BINDING PERIPLASMIC PROTEIN-RELATED"/>
    <property type="match status" value="1"/>
</dbReference>
<feature type="binding site" evidence="4">
    <location>
        <position position="233"/>
    </location>
    <ligand>
        <name>Fe cation</name>
        <dbReference type="ChEBI" id="CHEBI:24875"/>
    </ligand>
</feature>
<dbReference type="SUPFAM" id="SSF53850">
    <property type="entry name" value="Periplasmic binding protein-like II"/>
    <property type="match status" value="1"/>
</dbReference>
<dbReference type="PIRSF" id="PIRSF002825">
    <property type="entry name" value="CfbpA"/>
    <property type="match status" value="1"/>
</dbReference>
<dbReference type="GO" id="GO:0030288">
    <property type="term" value="C:outer membrane-bounded periplasmic space"/>
    <property type="evidence" value="ECO:0007669"/>
    <property type="project" value="TreeGrafter"/>
</dbReference>
<dbReference type="EMBL" id="FQUP01000002">
    <property type="protein sequence ID" value="SHF62846.1"/>
    <property type="molecule type" value="Genomic_DNA"/>
</dbReference>
<comment type="similarity">
    <text evidence="1">Belongs to the bacterial solute-binding protein 1 family.</text>
</comment>
<dbReference type="InterPro" id="IPR026045">
    <property type="entry name" value="Ferric-bd"/>
</dbReference>
<gene>
    <name evidence="6" type="ORF">SAMN02745157_2584</name>
</gene>
<keyword evidence="7" id="KW-1185">Reference proteome</keyword>
<dbReference type="InterPro" id="IPR006059">
    <property type="entry name" value="SBP"/>
</dbReference>
<feature type="binding site" evidence="4">
    <location>
        <position position="96"/>
    </location>
    <ligand>
        <name>Fe cation</name>
        <dbReference type="ChEBI" id="CHEBI:24875"/>
    </ligand>
</feature>
<dbReference type="STRING" id="1122133.SAMN02745157_2584"/>
<evidence type="ECO:0000256" key="1">
    <source>
        <dbReference type="ARBA" id="ARBA00008520"/>
    </source>
</evidence>
<evidence type="ECO:0000256" key="2">
    <source>
        <dbReference type="ARBA" id="ARBA00022729"/>
    </source>
</evidence>
<keyword evidence="4" id="KW-0479">Metal-binding</keyword>
<dbReference type="Gene3D" id="3.40.190.10">
    <property type="entry name" value="Periplasmic binding protein-like II"/>
    <property type="match status" value="2"/>
</dbReference>
<dbReference type="AlphaFoldDB" id="A0A1M5D752"/>
<evidence type="ECO:0000313" key="6">
    <source>
        <dbReference type="EMBL" id="SHF62846.1"/>
    </source>
</evidence>
<dbReference type="PANTHER" id="PTHR30006:SF15">
    <property type="entry name" value="IRON-UTILIZATION PERIPLASMIC PROTEIN"/>
    <property type="match status" value="1"/>
</dbReference>
<feature type="binding site" evidence="4">
    <location>
        <position position="48"/>
    </location>
    <ligand>
        <name>Fe cation</name>
        <dbReference type="ChEBI" id="CHEBI:24875"/>
    </ligand>
</feature>
<dbReference type="OrthoDB" id="9769567at2"/>
<evidence type="ECO:0000256" key="5">
    <source>
        <dbReference type="SAM" id="SignalP"/>
    </source>
</evidence>
<dbReference type="PROSITE" id="PS51318">
    <property type="entry name" value="TAT"/>
    <property type="match status" value="1"/>
</dbReference>
<organism evidence="6 7">
    <name type="scientific">Kaistia soli DSM 19436</name>
    <dbReference type="NCBI Taxonomy" id="1122133"/>
    <lineage>
        <taxon>Bacteria</taxon>
        <taxon>Pseudomonadati</taxon>
        <taxon>Pseudomonadota</taxon>
        <taxon>Alphaproteobacteria</taxon>
        <taxon>Hyphomicrobiales</taxon>
        <taxon>Kaistiaceae</taxon>
        <taxon>Kaistia</taxon>
    </lineage>
</organism>
<evidence type="ECO:0000313" key="7">
    <source>
        <dbReference type="Proteomes" id="UP000184485"/>
    </source>
</evidence>
<dbReference type="Proteomes" id="UP000184485">
    <property type="component" value="Unassembled WGS sequence"/>
</dbReference>
<accession>A0A1M5D752</accession>
<feature type="chain" id="PRO_5012047640" evidence="5">
    <location>
        <begin position="31"/>
        <end position="346"/>
    </location>
</feature>
<evidence type="ECO:0000256" key="3">
    <source>
        <dbReference type="ARBA" id="ARBA00022764"/>
    </source>
</evidence>
<dbReference type="Pfam" id="PF13416">
    <property type="entry name" value="SBP_bac_8"/>
    <property type="match status" value="1"/>
</dbReference>